<protein>
    <submittedName>
        <fullName evidence="10">PTS system mannose-specific IIC component</fullName>
    </submittedName>
</protein>
<dbReference type="Proteomes" id="UP000294614">
    <property type="component" value="Unassembled WGS sequence"/>
</dbReference>
<feature type="transmembrane region" description="Helical" evidence="9">
    <location>
        <begin position="173"/>
        <end position="191"/>
    </location>
</feature>
<evidence type="ECO:0000256" key="2">
    <source>
        <dbReference type="ARBA" id="ARBA00022448"/>
    </source>
</evidence>
<evidence type="ECO:0000256" key="7">
    <source>
        <dbReference type="ARBA" id="ARBA00022989"/>
    </source>
</evidence>
<keyword evidence="11" id="KW-1185">Reference proteome</keyword>
<sequence>MNVALAVLYSGLISVDRFAAFNMMLSRPLVVSLVLGLLFGNSLECFFVGIIFEAIGLVDVPFGTRVPKEDSFGAFAGCSLLYFLPHTHEPNYVLLFLLILLMMYPVTLSLHITRAVNKKLYLRQQRSGRIYPLRLLVTGFCFSYARGVVFYTLGTFIIFHVYSFLHGNRNTDINFYLFSLMAFAFLSGYVLRFLSAKTYLKYAAFMLGLLIGWVIL</sequence>
<comment type="subcellular location">
    <subcellularLocation>
        <location evidence="1">Cell membrane</location>
        <topology evidence="1">Multi-pass membrane protein</topology>
    </subcellularLocation>
</comment>
<feature type="transmembrane region" description="Helical" evidence="9">
    <location>
        <begin position="133"/>
        <end position="161"/>
    </location>
</feature>
<evidence type="ECO:0000256" key="9">
    <source>
        <dbReference type="SAM" id="Phobius"/>
    </source>
</evidence>
<keyword evidence="4" id="KW-0762">Sugar transport</keyword>
<feature type="transmembrane region" description="Helical" evidence="9">
    <location>
        <begin position="29"/>
        <end position="58"/>
    </location>
</feature>
<accession>A0A4R1K925</accession>
<name>A0A4R1K925_9BACT</name>
<reference evidence="10 11" key="1">
    <citation type="submission" date="2019-03" db="EMBL/GenBank/DDBJ databases">
        <title>Genomic Encyclopedia of Type Strains, Phase IV (KMG-IV): sequencing the most valuable type-strain genomes for metagenomic binning, comparative biology and taxonomic classification.</title>
        <authorList>
            <person name="Goeker M."/>
        </authorList>
    </citation>
    <scope>NUCLEOTIDE SEQUENCE [LARGE SCALE GENOMIC DNA]</scope>
    <source>
        <strain evidence="10 11">DSM 24984</strain>
    </source>
</reference>
<gene>
    <name evidence="10" type="ORF">C8D98_1724</name>
</gene>
<evidence type="ECO:0000256" key="5">
    <source>
        <dbReference type="ARBA" id="ARBA00022683"/>
    </source>
</evidence>
<keyword evidence="6 9" id="KW-0812">Transmembrane</keyword>
<dbReference type="InterPro" id="IPR004700">
    <property type="entry name" value="PTS_IIC_man"/>
</dbReference>
<dbReference type="GO" id="GO:0005886">
    <property type="term" value="C:plasma membrane"/>
    <property type="evidence" value="ECO:0007669"/>
    <property type="project" value="UniProtKB-SubCell"/>
</dbReference>
<evidence type="ECO:0000256" key="6">
    <source>
        <dbReference type="ARBA" id="ARBA00022692"/>
    </source>
</evidence>
<feature type="transmembrane region" description="Helical" evidence="9">
    <location>
        <begin position="198"/>
        <end position="215"/>
    </location>
</feature>
<evidence type="ECO:0000256" key="8">
    <source>
        <dbReference type="ARBA" id="ARBA00023136"/>
    </source>
</evidence>
<dbReference type="Pfam" id="PF03609">
    <property type="entry name" value="EII-Sor"/>
    <property type="match status" value="1"/>
</dbReference>
<evidence type="ECO:0000256" key="1">
    <source>
        <dbReference type="ARBA" id="ARBA00004651"/>
    </source>
</evidence>
<proteinExistence type="predicted"/>
<evidence type="ECO:0000256" key="4">
    <source>
        <dbReference type="ARBA" id="ARBA00022597"/>
    </source>
</evidence>
<organism evidence="10 11">
    <name type="scientific">Seleniivibrio woodruffii</name>
    <dbReference type="NCBI Taxonomy" id="1078050"/>
    <lineage>
        <taxon>Bacteria</taxon>
        <taxon>Pseudomonadati</taxon>
        <taxon>Deferribacterota</taxon>
        <taxon>Deferribacteres</taxon>
        <taxon>Deferribacterales</taxon>
        <taxon>Geovibrionaceae</taxon>
        <taxon>Seleniivibrio</taxon>
    </lineage>
</organism>
<keyword evidence="5" id="KW-0598">Phosphotransferase system</keyword>
<feature type="transmembrane region" description="Helical" evidence="9">
    <location>
        <begin position="92"/>
        <end position="112"/>
    </location>
</feature>
<dbReference type="EMBL" id="SMGG01000004">
    <property type="protein sequence ID" value="TCK60845.1"/>
    <property type="molecule type" value="Genomic_DNA"/>
</dbReference>
<keyword evidence="7 9" id="KW-1133">Transmembrane helix</keyword>
<dbReference type="AlphaFoldDB" id="A0A4R1K925"/>
<dbReference type="GO" id="GO:0009401">
    <property type="term" value="P:phosphoenolpyruvate-dependent sugar phosphotransferase system"/>
    <property type="evidence" value="ECO:0007669"/>
    <property type="project" value="UniProtKB-KW"/>
</dbReference>
<dbReference type="OrthoDB" id="9788645at2"/>
<keyword evidence="8 9" id="KW-0472">Membrane</keyword>
<keyword evidence="3" id="KW-1003">Cell membrane</keyword>
<evidence type="ECO:0000313" key="10">
    <source>
        <dbReference type="EMBL" id="TCK60845.1"/>
    </source>
</evidence>
<evidence type="ECO:0000256" key="3">
    <source>
        <dbReference type="ARBA" id="ARBA00022475"/>
    </source>
</evidence>
<comment type="caution">
    <text evidence="10">The sequence shown here is derived from an EMBL/GenBank/DDBJ whole genome shotgun (WGS) entry which is preliminary data.</text>
</comment>
<dbReference type="RefSeq" id="WP_132873709.1">
    <property type="nucleotide sequence ID" value="NZ_JBLJBI010000043.1"/>
</dbReference>
<evidence type="ECO:0000313" key="11">
    <source>
        <dbReference type="Proteomes" id="UP000294614"/>
    </source>
</evidence>
<keyword evidence="2" id="KW-0813">Transport</keyword>